<protein>
    <recommendedName>
        <fullName evidence="4">HMA domain-containing protein</fullName>
    </recommendedName>
</protein>
<gene>
    <name evidence="2" type="ORF">EZV62_008689</name>
</gene>
<dbReference type="AlphaFoldDB" id="A0A5C7IEF1"/>
<reference evidence="3" key="1">
    <citation type="journal article" date="2019" name="Gigascience">
        <title>De novo genome assembly of the endangered Acer yangbiense, a plant species with extremely small populations endemic to Yunnan Province, China.</title>
        <authorList>
            <person name="Yang J."/>
            <person name="Wariss H.M."/>
            <person name="Tao L."/>
            <person name="Zhang R."/>
            <person name="Yun Q."/>
            <person name="Hollingsworth P."/>
            <person name="Dao Z."/>
            <person name="Luo G."/>
            <person name="Guo H."/>
            <person name="Ma Y."/>
            <person name="Sun W."/>
        </authorList>
    </citation>
    <scope>NUCLEOTIDE SEQUENCE [LARGE SCALE GENOMIC DNA]</scope>
    <source>
        <strain evidence="3">cv. Malutang</strain>
    </source>
</reference>
<dbReference type="Proteomes" id="UP000323000">
    <property type="component" value="Chromosome 3"/>
</dbReference>
<evidence type="ECO:0000313" key="3">
    <source>
        <dbReference type="Proteomes" id="UP000323000"/>
    </source>
</evidence>
<evidence type="ECO:0008006" key="4">
    <source>
        <dbReference type="Google" id="ProtNLM"/>
    </source>
</evidence>
<proteinExistence type="predicted"/>
<sequence>MRCKKCWSKAMKIVAAAEGEIISVAWEGEGKDKMVVVGDGVDVATLTTKLDRKLGYAKLLLVEEVKGKKEEKKEVKKEVKKEDPKSTPQCCHPYCPCKQQSYPFEEKKEVKKEVKKEEKKEVKKEEKKEDPKSTPQCCHPYCPCKQQSYPFEYRLCGPVVYGYEDPCTSTCNIM</sequence>
<evidence type="ECO:0000313" key="2">
    <source>
        <dbReference type="EMBL" id="TXG67414.1"/>
    </source>
</evidence>
<feature type="compositionally biased region" description="Basic and acidic residues" evidence="1">
    <location>
        <begin position="111"/>
        <end position="132"/>
    </location>
</feature>
<dbReference type="Gene3D" id="3.30.70.100">
    <property type="match status" value="1"/>
</dbReference>
<feature type="compositionally biased region" description="Basic and acidic residues" evidence="1">
    <location>
        <begin position="69"/>
        <end position="85"/>
    </location>
</feature>
<comment type="caution">
    <text evidence="2">The sequence shown here is derived from an EMBL/GenBank/DDBJ whole genome shotgun (WGS) entry which is preliminary data.</text>
</comment>
<feature type="region of interest" description="Disordered" evidence="1">
    <location>
        <begin position="111"/>
        <end position="137"/>
    </location>
</feature>
<evidence type="ECO:0000256" key="1">
    <source>
        <dbReference type="SAM" id="MobiDB-lite"/>
    </source>
</evidence>
<dbReference type="EMBL" id="VAHF01000003">
    <property type="protein sequence ID" value="TXG67414.1"/>
    <property type="molecule type" value="Genomic_DNA"/>
</dbReference>
<dbReference type="PANTHER" id="PTHR46932">
    <property type="entry name" value="HEAVY METAL-ASSOCIATED ISOPRENYLATED PLANT PROTEIN 47"/>
    <property type="match status" value="1"/>
</dbReference>
<name>A0A5C7IEF1_9ROSI</name>
<keyword evidence="3" id="KW-1185">Reference proteome</keyword>
<accession>A0A5C7IEF1</accession>
<feature type="region of interest" description="Disordered" evidence="1">
    <location>
        <begin position="69"/>
        <end position="88"/>
    </location>
</feature>
<dbReference type="PANTHER" id="PTHR46932:SF12">
    <property type="entry name" value="HEAVY METAL-ASSOCIATED ISOPRENYLATED PLANT PROTEIN 47"/>
    <property type="match status" value="1"/>
</dbReference>
<organism evidence="2 3">
    <name type="scientific">Acer yangbiense</name>
    <dbReference type="NCBI Taxonomy" id="1000413"/>
    <lineage>
        <taxon>Eukaryota</taxon>
        <taxon>Viridiplantae</taxon>
        <taxon>Streptophyta</taxon>
        <taxon>Embryophyta</taxon>
        <taxon>Tracheophyta</taxon>
        <taxon>Spermatophyta</taxon>
        <taxon>Magnoliopsida</taxon>
        <taxon>eudicotyledons</taxon>
        <taxon>Gunneridae</taxon>
        <taxon>Pentapetalae</taxon>
        <taxon>rosids</taxon>
        <taxon>malvids</taxon>
        <taxon>Sapindales</taxon>
        <taxon>Sapindaceae</taxon>
        <taxon>Hippocastanoideae</taxon>
        <taxon>Acereae</taxon>
        <taxon>Acer</taxon>
    </lineage>
</organism>
<dbReference type="InterPro" id="IPR042885">
    <property type="entry name" value="HIPP47/16"/>
</dbReference>